<evidence type="ECO:0000256" key="1">
    <source>
        <dbReference type="SAM" id="SignalP"/>
    </source>
</evidence>
<proteinExistence type="predicted"/>
<organism evidence="4">
    <name type="scientific">Caenorhabditis brenneri</name>
    <name type="common">Nematode worm</name>
    <dbReference type="NCBI Taxonomy" id="135651"/>
    <lineage>
        <taxon>Eukaryota</taxon>
        <taxon>Metazoa</taxon>
        <taxon>Ecdysozoa</taxon>
        <taxon>Nematoda</taxon>
        <taxon>Chromadorea</taxon>
        <taxon>Rhabditida</taxon>
        <taxon>Rhabditina</taxon>
        <taxon>Rhabditomorpha</taxon>
        <taxon>Rhabditoidea</taxon>
        <taxon>Rhabditidae</taxon>
        <taxon>Peloderinae</taxon>
        <taxon>Caenorhabditis</taxon>
    </lineage>
</organism>
<dbReference type="AlphaFoldDB" id="G0MD69"/>
<dbReference type="Pfam" id="PF01030">
    <property type="entry name" value="Recep_L_domain"/>
    <property type="match status" value="3"/>
</dbReference>
<evidence type="ECO:0000313" key="3">
    <source>
        <dbReference type="EMBL" id="EGT49604.1"/>
    </source>
</evidence>
<dbReference type="PANTHER" id="PTHR21662">
    <property type="entry name" value="RECEPTOR PROTEIN-TYROSINE KINASE"/>
    <property type="match status" value="1"/>
</dbReference>
<name>G0MD69_CAEBE</name>
<dbReference type="HOGENOM" id="CLU_358725_0_0_1"/>
<dbReference type="Proteomes" id="UP000008068">
    <property type="component" value="Unassembled WGS sequence"/>
</dbReference>
<protein>
    <recommendedName>
        <fullName evidence="2">Receptor L-domain domain-containing protein</fullName>
    </recommendedName>
</protein>
<accession>G0MD69</accession>
<keyword evidence="4" id="KW-1185">Reference proteome</keyword>
<feature type="domain" description="Receptor L-domain" evidence="2">
    <location>
        <begin position="385"/>
        <end position="465"/>
    </location>
</feature>
<dbReference type="PANTHER" id="PTHR21662:SF14">
    <property type="entry name" value="INSULIN_EGF-RECEPTOR L DOMAIN PROTEIN-RELATED"/>
    <property type="match status" value="1"/>
</dbReference>
<dbReference type="InterPro" id="IPR036941">
    <property type="entry name" value="Rcpt_L-dom_sf"/>
</dbReference>
<reference evidence="4" key="1">
    <citation type="submission" date="2011-07" db="EMBL/GenBank/DDBJ databases">
        <authorList>
            <consortium name="Caenorhabditis brenneri Sequencing and Analysis Consortium"/>
            <person name="Wilson R.K."/>
        </authorList>
    </citation>
    <scope>NUCLEOTIDE SEQUENCE [LARGE SCALE GENOMIC DNA]</scope>
    <source>
        <strain evidence="4">PB2801</strain>
    </source>
</reference>
<dbReference type="SUPFAM" id="SSF52058">
    <property type="entry name" value="L domain-like"/>
    <property type="match status" value="4"/>
</dbReference>
<feature type="domain" description="Receptor L-domain" evidence="2">
    <location>
        <begin position="196"/>
        <end position="279"/>
    </location>
</feature>
<evidence type="ECO:0000313" key="4">
    <source>
        <dbReference type="Proteomes" id="UP000008068"/>
    </source>
</evidence>
<sequence>MKFSTFLVFFILIVPSDAYFPADIKLLISEYGCDPACTFFHPEITSITIKFFPQCEEVCGVLVFNSNTDLTENQLKKAFRMMKTLKGGMKIVNSHLRDLEFLTVEKDKYFQFWCKMNGLTIENNPKLKNVDMLWNIELRYFYDLNQCNVKIENNHKLNVEELCDYEYFYTLLDPKIDGNLKDYGCRAQNILDGSRDCKKIIGGLELSGAQNSLEGFSKTEQIKGNLEIHNTNLQNLSFLGELEMLMSWNWGDENNIVLNIHDNPNMTRLGLKSLKYMASLNENLPIIQLISNKYLQKADIPAVKVTLHKIIRFIKIEKVFQTLITRGEKYAIIHDNHPSLVDPNRLSSFRMFYLNRQPDMVYMGGAWGCPGDKLNVLGMKFYETCNILSRGLTLSNVSLGPEIYYLSNITTIYDAIEISHTNLKNLSFFEKLKAFDPPNYQFTVDIIINLHHNPEMTRFGLKSLEMWNWRRAYTINLEALHPEFCLTISEMLGFLESKATFKYLDAKLCDIDEAEVSQKVCHFEKMSTLENSCEYIIGDLSIGSGDEVYIDKLRNLTVLFGSLTIKNTHLTDLNFLGELRFIVNFNNETPIIWIKNNMILLNVELQKIEVSISKGNAFPLALIEDNYIFKSTKHCMLFQYHSRTNVSYNGGNCSE</sequence>
<dbReference type="eggNOG" id="ENOG502TJE5">
    <property type="taxonomic scope" value="Eukaryota"/>
</dbReference>
<evidence type="ECO:0000259" key="2">
    <source>
        <dbReference type="Pfam" id="PF01030"/>
    </source>
</evidence>
<dbReference type="EMBL" id="GL379790">
    <property type="protein sequence ID" value="EGT49604.1"/>
    <property type="molecule type" value="Genomic_DNA"/>
</dbReference>
<keyword evidence="1" id="KW-0732">Signal</keyword>
<dbReference type="InterPro" id="IPR053079">
    <property type="entry name" value="SPS2_domain"/>
</dbReference>
<feature type="chain" id="PRO_5003403746" description="Receptor L-domain domain-containing protein" evidence="1">
    <location>
        <begin position="19"/>
        <end position="655"/>
    </location>
</feature>
<dbReference type="OrthoDB" id="5868504at2759"/>
<gene>
    <name evidence="3" type="ORF">CAEBREN_16156</name>
</gene>
<dbReference type="InterPro" id="IPR000494">
    <property type="entry name" value="Rcpt_L-dom"/>
</dbReference>
<feature type="domain" description="Receptor L-domain" evidence="2">
    <location>
        <begin position="533"/>
        <end position="610"/>
    </location>
</feature>
<dbReference type="Gene3D" id="3.80.20.20">
    <property type="entry name" value="Receptor L-domain"/>
    <property type="match status" value="4"/>
</dbReference>
<dbReference type="InParanoid" id="G0MD69"/>
<dbReference type="OMA" id="KNIHANY"/>
<feature type="signal peptide" evidence="1">
    <location>
        <begin position="1"/>
        <end position="18"/>
    </location>
</feature>